<dbReference type="GO" id="GO:0009264">
    <property type="term" value="P:deoxyribonucleotide catabolic process"/>
    <property type="evidence" value="ECO:0007669"/>
    <property type="project" value="UniProtKB-UniRule"/>
</dbReference>
<sequence>MENMFNRDLSRCIDISCVKANHTLAEIDAMIESAIKYQFVCVFALPSFTKYIADKLKEETAVNIGGTVGFPTGADTTASKVFQAKELLSFGADELDMVINITQMKSHNFDVVYHDIKAVVDIAGGRPVKSIIETAYLTVDEIRKASEIAEKAGVSFIKTGTGWSGQPTTVEHIRTIKEVVQNRVKIKAAGGIRSLDTLVQMKNAGCDRFGIGVSSALKIMEEAGQK</sequence>
<dbReference type="UniPathway" id="UPA00002">
    <property type="reaction ID" value="UER00468"/>
</dbReference>
<dbReference type="AlphaFoldDB" id="A0A371AYZ4"/>
<dbReference type="InterPro" id="IPR028581">
    <property type="entry name" value="DeoC_typeI"/>
</dbReference>
<dbReference type="Pfam" id="PF01791">
    <property type="entry name" value="DeoC"/>
    <property type="match status" value="1"/>
</dbReference>
<dbReference type="PANTHER" id="PTHR10889:SF1">
    <property type="entry name" value="DEOXYRIBOSE-PHOSPHATE ALDOLASE"/>
    <property type="match status" value="1"/>
</dbReference>
<evidence type="ECO:0000256" key="4">
    <source>
        <dbReference type="ARBA" id="ARBA00023270"/>
    </source>
</evidence>
<dbReference type="EC" id="4.1.2.4" evidence="6"/>
<dbReference type="GO" id="GO:0006018">
    <property type="term" value="P:2-deoxyribose 1-phosphate catabolic process"/>
    <property type="evidence" value="ECO:0007669"/>
    <property type="project" value="UniProtKB-UniRule"/>
</dbReference>
<comment type="function">
    <text evidence="6">Catalyzes a reversible aldol reaction between acetaldehyde and D-glyceraldehyde 3-phosphate to generate 2-deoxy-D-ribose 5-phosphate.</text>
</comment>
<proteinExistence type="inferred from homology"/>
<reference evidence="7 8" key="1">
    <citation type="submission" date="2018-07" db="EMBL/GenBank/DDBJ databases">
        <title>Anaerosacharophilus polymeroproducens gen. nov. sp. nov., an anaerobic bacterium isolated from salt field.</title>
        <authorList>
            <person name="Kim W."/>
            <person name="Yang S.-H."/>
            <person name="Oh J."/>
            <person name="Lee J.-H."/>
            <person name="Kwon K.K."/>
        </authorList>
    </citation>
    <scope>NUCLEOTIDE SEQUENCE [LARGE SCALE GENOMIC DNA]</scope>
    <source>
        <strain evidence="7 8">MCWD5</strain>
    </source>
</reference>
<dbReference type="Proteomes" id="UP000255036">
    <property type="component" value="Unassembled WGS sequence"/>
</dbReference>
<evidence type="ECO:0000256" key="3">
    <source>
        <dbReference type="ARBA" id="ARBA00023239"/>
    </source>
</evidence>
<evidence type="ECO:0000256" key="6">
    <source>
        <dbReference type="HAMAP-Rule" id="MF_00114"/>
    </source>
</evidence>
<dbReference type="GO" id="GO:0004139">
    <property type="term" value="F:deoxyribose-phosphate aldolase activity"/>
    <property type="evidence" value="ECO:0007669"/>
    <property type="project" value="UniProtKB-UniRule"/>
</dbReference>
<name>A0A371AYZ4_9FIRM</name>
<evidence type="ECO:0000313" key="7">
    <source>
        <dbReference type="EMBL" id="RDU24700.1"/>
    </source>
</evidence>
<dbReference type="GO" id="GO:0016052">
    <property type="term" value="P:carbohydrate catabolic process"/>
    <property type="evidence" value="ECO:0007669"/>
    <property type="project" value="TreeGrafter"/>
</dbReference>
<evidence type="ECO:0000256" key="5">
    <source>
        <dbReference type="ARBA" id="ARBA00048791"/>
    </source>
</evidence>
<dbReference type="RefSeq" id="WP_115480932.1">
    <property type="nucleotide sequence ID" value="NZ_QRCT01000012.1"/>
</dbReference>
<comment type="pathway">
    <text evidence="6">Carbohydrate degradation; 2-deoxy-D-ribose 1-phosphate degradation; D-glyceraldehyde 3-phosphate and acetaldehyde from 2-deoxy-alpha-D-ribose 1-phosphate: step 2/2.</text>
</comment>
<comment type="similarity">
    <text evidence="1 6">Belongs to the DeoC/FbaB aldolase family. DeoC type 1 subfamily.</text>
</comment>
<feature type="active site" description="Schiff-base intermediate with acetaldehyde" evidence="6">
    <location>
        <position position="158"/>
    </location>
</feature>
<dbReference type="SMART" id="SM01133">
    <property type="entry name" value="DeoC"/>
    <property type="match status" value="1"/>
</dbReference>
<keyword evidence="3 6" id="KW-0456">Lyase</keyword>
<dbReference type="InterPro" id="IPR011343">
    <property type="entry name" value="DeoC"/>
</dbReference>
<dbReference type="PANTHER" id="PTHR10889">
    <property type="entry name" value="DEOXYRIBOSE-PHOSPHATE ALDOLASE"/>
    <property type="match status" value="1"/>
</dbReference>
<dbReference type="HAMAP" id="MF_00114">
    <property type="entry name" value="DeoC_type1"/>
    <property type="match status" value="1"/>
</dbReference>
<evidence type="ECO:0000256" key="1">
    <source>
        <dbReference type="ARBA" id="ARBA00010936"/>
    </source>
</evidence>
<comment type="catalytic activity">
    <reaction evidence="5 6">
        <text>2-deoxy-D-ribose 5-phosphate = D-glyceraldehyde 3-phosphate + acetaldehyde</text>
        <dbReference type="Rhea" id="RHEA:12821"/>
        <dbReference type="ChEBI" id="CHEBI:15343"/>
        <dbReference type="ChEBI" id="CHEBI:59776"/>
        <dbReference type="ChEBI" id="CHEBI:62877"/>
        <dbReference type="EC" id="4.1.2.4"/>
    </reaction>
</comment>
<accession>A0A371AYZ4</accession>
<dbReference type="Gene3D" id="3.20.20.70">
    <property type="entry name" value="Aldolase class I"/>
    <property type="match status" value="1"/>
</dbReference>
<dbReference type="PIRSF" id="PIRSF001357">
    <property type="entry name" value="DeoC"/>
    <property type="match status" value="1"/>
</dbReference>
<evidence type="ECO:0000313" key="8">
    <source>
        <dbReference type="Proteomes" id="UP000255036"/>
    </source>
</evidence>
<feature type="active site" description="Proton donor/acceptor" evidence="6">
    <location>
        <position position="187"/>
    </location>
</feature>
<comment type="caution">
    <text evidence="7">The sequence shown here is derived from an EMBL/GenBank/DDBJ whole genome shotgun (WGS) entry which is preliminary data.</text>
</comment>
<keyword evidence="8" id="KW-1185">Reference proteome</keyword>
<dbReference type="NCBIfam" id="TIGR00126">
    <property type="entry name" value="deoC"/>
    <property type="match status" value="1"/>
</dbReference>
<evidence type="ECO:0000256" key="2">
    <source>
        <dbReference type="ARBA" id="ARBA00022490"/>
    </source>
</evidence>
<dbReference type="SUPFAM" id="SSF51569">
    <property type="entry name" value="Aldolase"/>
    <property type="match status" value="1"/>
</dbReference>
<keyword evidence="4 6" id="KW-0704">Schiff base</keyword>
<organism evidence="7 8">
    <name type="scientific">Anaerosacchariphilus polymeriproducens</name>
    <dbReference type="NCBI Taxonomy" id="1812858"/>
    <lineage>
        <taxon>Bacteria</taxon>
        <taxon>Bacillati</taxon>
        <taxon>Bacillota</taxon>
        <taxon>Clostridia</taxon>
        <taxon>Lachnospirales</taxon>
        <taxon>Lachnospiraceae</taxon>
        <taxon>Anaerosacchariphilus</taxon>
    </lineage>
</organism>
<comment type="subcellular location">
    <subcellularLocation>
        <location evidence="6">Cytoplasm</location>
    </subcellularLocation>
</comment>
<protein>
    <recommendedName>
        <fullName evidence="6">Deoxyribose-phosphate aldolase</fullName>
        <shortName evidence="6">DERA</shortName>
        <ecNumber evidence="6">4.1.2.4</ecNumber>
    </recommendedName>
    <alternativeName>
        <fullName evidence="6">2-deoxy-D-ribose 5-phosphate aldolase</fullName>
    </alternativeName>
    <alternativeName>
        <fullName evidence="6">Phosphodeoxyriboaldolase</fullName>
        <shortName evidence="6">Deoxyriboaldolase</shortName>
    </alternativeName>
</protein>
<keyword evidence="2 6" id="KW-0963">Cytoplasm</keyword>
<dbReference type="OrthoDB" id="9778711at2"/>
<dbReference type="GO" id="GO:0005737">
    <property type="term" value="C:cytoplasm"/>
    <property type="evidence" value="ECO:0007669"/>
    <property type="project" value="UniProtKB-SubCell"/>
</dbReference>
<feature type="active site" description="Proton donor/acceptor" evidence="6">
    <location>
        <position position="96"/>
    </location>
</feature>
<dbReference type="EMBL" id="QRCT01000012">
    <property type="protein sequence ID" value="RDU24700.1"/>
    <property type="molecule type" value="Genomic_DNA"/>
</dbReference>
<dbReference type="InterPro" id="IPR013785">
    <property type="entry name" value="Aldolase_TIM"/>
</dbReference>
<dbReference type="InterPro" id="IPR002915">
    <property type="entry name" value="DeoC/FbaB/LacD_aldolase"/>
</dbReference>
<dbReference type="CDD" id="cd00959">
    <property type="entry name" value="DeoC"/>
    <property type="match status" value="1"/>
</dbReference>
<gene>
    <name evidence="6 7" type="primary">deoC</name>
    <name evidence="7" type="ORF">DWV06_04320</name>
</gene>